<dbReference type="Proteomes" id="UP000231987">
    <property type="component" value="Unassembled WGS sequence"/>
</dbReference>
<comment type="caution">
    <text evidence="1">The sequence shown here is derived from an EMBL/GenBank/DDBJ whole genome shotgun (WGS) entry which is preliminary data.</text>
</comment>
<dbReference type="EMBL" id="NJGD01000016">
    <property type="protein sequence ID" value="PJR12169.1"/>
    <property type="molecule type" value="Genomic_DNA"/>
</dbReference>
<proteinExistence type="predicted"/>
<evidence type="ECO:0000313" key="2">
    <source>
        <dbReference type="Proteomes" id="UP000231987"/>
    </source>
</evidence>
<accession>A0A2J0YW77</accession>
<sequence length="79" mass="8588">MLASVQPLLLRHLCACHRDESSAASAARETFFQPKDLVWLDSCDKHRNEGPRCAATTSSEAGRCIRAGASAPPYYLHGS</sequence>
<dbReference type="AlphaFoldDB" id="A0A2J0YW77"/>
<reference evidence="1 2" key="1">
    <citation type="submission" date="2017-06" db="EMBL/GenBank/DDBJ databases">
        <title>Ensifer strains isolated from leguminous trees and herbs display diverse denitrification phenotypes with some acting as strong N2O sinks.</title>
        <authorList>
            <person name="Woliy K."/>
            <person name="Mania D."/>
            <person name="Bakken L.R."/>
            <person name="Frostegard A."/>
        </authorList>
    </citation>
    <scope>NUCLEOTIDE SEQUENCE [LARGE SCALE GENOMIC DNA]</scope>
    <source>
        <strain evidence="1 2">AC50a</strain>
    </source>
</reference>
<name>A0A2J0YW77_RHIML</name>
<protein>
    <submittedName>
        <fullName evidence="1">Uncharacterized protein</fullName>
    </submittedName>
</protein>
<evidence type="ECO:0000313" key="1">
    <source>
        <dbReference type="EMBL" id="PJR12169.1"/>
    </source>
</evidence>
<organism evidence="1 2">
    <name type="scientific">Rhizobium meliloti</name>
    <name type="common">Ensifer meliloti</name>
    <name type="synonym">Sinorhizobium meliloti</name>
    <dbReference type="NCBI Taxonomy" id="382"/>
    <lineage>
        <taxon>Bacteria</taxon>
        <taxon>Pseudomonadati</taxon>
        <taxon>Pseudomonadota</taxon>
        <taxon>Alphaproteobacteria</taxon>
        <taxon>Hyphomicrobiales</taxon>
        <taxon>Rhizobiaceae</taxon>
        <taxon>Sinorhizobium/Ensifer group</taxon>
        <taxon>Sinorhizobium</taxon>
    </lineage>
</organism>
<gene>
    <name evidence="1" type="ORF">CEJ86_25745</name>
</gene>